<dbReference type="InterPro" id="IPR011032">
    <property type="entry name" value="GroES-like_sf"/>
</dbReference>
<dbReference type="OrthoDB" id="329835at2759"/>
<name>A0A2V1D3T4_9PLEO</name>
<keyword evidence="5" id="KW-1185">Reference proteome</keyword>
<dbReference type="Gene3D" id="3.90.180.10">
    <property type="entry name" value="Medium-chain alcohol dehydrogenases, catalytic domain"/>
    <property type="match status" value="1"/>
</dbReference>
<dbReference type="SUPFAM" id="SSF50129">
    <property type="entry name" value="GroES-like"/>
    <property type="match status" value="1"/>
</dbReference>
<organism evidence="4 5">
    <name type="scientific">Periconia macrospinosa</name>
    <dbReference type="NCBI Taxonomy" id="97972"/>
    <lineage>
        <taxon>Eukaryota</taxon>
        <taxon>Fungi</taxon>
        <taxon>Dikarya</taxon>
        <taxon>Ascomycota</taxon>
        <taxon>Pezizomycotina</taxon>
        <taxon>Dothideomycetes</taxon>
        <taxon>Pleosporomycetidae</taxon>
        <taxon>Pleosporales</taxon>
        <taxon>Massarineae</taxon>
        <taxon>Periconiaceae</taxon>
        <taxon>Periconia</taxon>
    </lineage>
</organism>
<evidence type="ECO:0000259" key="3">
    <source>
        <dbReference type="SMART" id="SM00829"/>
    </source>
</evidence>
<feature type="non-terminal residue" evidence="4">
    <location>
        <position position="169"/>
    </location>
</feature>
<dbReference type="PANTHER" id="PTHR48106:SF18">
    <property type="entry name" value="QUINONE OXIDOREDUCTASE PIG3"/>
    <property type="match status" value="1"/>
</dbReference>
<evidence type="ECO:0000313" key="5">
    <source>
        <dbReference type="Proteomes" id="UP000244855"/>
    </source>
</evidence>
<dbReference type="PANTHER" id="PTHR48106">
    <property type="entry name" value="QUINONE OXIDOREDUCTASE PIG3-RELATED"/>
    <property type="match status" value="1"/>
</dbReference>
<dbReference type="GO" id="GO:0016651">
    <property type="term" value="F:oxidoreductase activity, acting on NAD(P)H"/>
    <property type="evidence" value="ECO:0007669"/>
    <property type="project" value="TreeGrafter"/>
</dbReference>
<keyword evidence="2" id="KW-0560">Oxidoreductase</keyword>
<dbReference type="STRING" id="97972.A0A2V1D3T4"/>
<evidence type="ECO:0000313" key="4">
    <source>
        <dbReference type="EMBL" id="PVH92691.1"/>
    </source>
</evidence>
<dbReference type="Pfam" id="PF08240">
    <property type="entry name" value="ADH_N"/>
    <property type="match status" value="1"/>
</dbReference>
<evidence type="ECO:0000256" key="1">
    <source>
        <dbReference type="ARBA" id="ARBA00022857"/>
    </source>
</evidence>
<gene>
    <name evidence="4" type="ORF">DM02DRAFT_698738</name>
</gene>
<dbReference type="Proteomes" id="UP000244855">
    <property type="component" value="Unassembled WGS sequence"/>
</dbReference>
<dbReference type="SMART" id="SM00829">
    <property type="entry name" value="PKS_ER"/>
    <property type="match status" value="1"/>
</dbReference>
<dbReference type="InterPro" id="IPR013154">
    <property type="entry name" value="ADH-like_N"/>
</dbReference>
<dbReference type="InterPro" id="IPR020843">
    <property type="entry name" value="ER"/>
</dbReference>
<evidence type="ECO:0000256" key="2">
    <source>
        <dbReference type="ARBA" id="ARBA00023002"/>
    </source>
</evidence>
<feature type="domain" description="Enoyl reductase (ER)" evidence="3">
    <location>
        <begin position="63"/>
        <end position="169"/>
    </location>
</feature>
<dbReference type="AlphaFoldDB" id="A0A2V1D3T4"/>
<reference evidence="4 5" key="1">
    <citation type="journal article" date="2018" name="Sci. Rep.">
        <title>Comparative genomics provides insights into the lifestyle and reveals functional heterogeneity of dark septate endophytic fungi.</title>
        <authorList>
            <person name="Knapp D.G."/>
            <person name="Nemeth J.B."/>
            <person name="Barry K."/>
            <person name="Hainaut M."/>
            <person name="Henrissat B."/>
            <person name="Johnson J."/>
            <person name="Kuo A."/>
            <person name="Lim J.H.P."/>
            <person name="Lipzen A."/>
            <person name="Nolan M."/>
            <person name="Ohm R.A."/>
            <person name="Tamas L."/>
            <person name="Grigoriev I.V."/>
            <person name="Spatafora J.W."/>
            <person name="Nagy L.G."/>
            <person name="Kovacs G.M."/>
        </authorList>
    </citation>
    <scope>NUCLEOTIDE SEQUENCE [LARGE SCALE GENOMIC DNA]</scope>
    <source>
        <strain evidence="4 5">DSE2036</strain>
    </source>
</reference>
<proteinExistence type="predicted"/>
<accession>A0A2V1D3T4</accession>
<keyword evidence="1" id="KW-0521">NADP</keyword>
<protein>
    <submittedName>
        <fullName evidence="4">GroES-like protein</fullName>
    </submittedName>
</protein>
<dbReference type="GO" id="GO:0070402">
    <property type="term" value="F:NADPH binding"/>
    <property type="evidence" value="ECO:0007669"/>
    <property type="project" value="TreeGrafter"/>
</dbReference>
<sequence>MFGTANQDYEASYLQVDDSFHIGRLRLIANFSQEVFSKSSPYQSKIIPFKEAPPLKLTVGTPGLLDSLYFEQDMSTEEPLSPGWVEIRITHVGLNFKDLLLALGRENGTTFGNECAGVISRTGGDTLFKIGDRVCVFSPTAFSTYTRAKAEHVARVPDEVSLSHAAAVP</sequence>
<dbReference type="EMBL" id="KZ805656">
    <property type="protein sequence ID" value="PVH92691.1"/>
    <property type="molecule type" value="Genomic_DNA"/>
</dbReference>